<dbReference type="InterPro" id="IPR020568">
    <property type="entry name" value="Ribosomal_Su5_D2-typ_SF"/>
</dbReference>
<evidence type="ECO:0000313" key="9">
    <source>
        <dbReference type="EMBL" id="PIP33761.1"/>
    </source>
</evidence>
<dbReference type="GO" id="GO:0004526">
    <property type="term" value="F:ribonuclease P activity"/>
    <property type="evidence" value="ECO:0007669"/>
    <property type="project" value="UniProtKB-UniRule"/>
</dbReference>
<keyword evidence="4 7" id="KW-0255">Endonuclease</keyword>
<evidence type="ECO:0000256" key="1">
    <source>
        <dbReference type="ARBA" id="ARBA00002663"/>
    </source>
</evidence>
<dbReference type="NCBIfam" id="TIGR00188">
    <property type="entry name" value="rnpA"/>
    <property type="match status" value="1"/>
</dbReference>
<dbReference type="GO" id="GO:0000049">
    <property type="term" value="F:tRNA binding"/>
    <property type="evidence" value="ECO:0007669"/>
    <property type="project" value="UniProtKB-UniRule"/>
</dbReference>
<keyword evidence="3 7" id="KW-0540">Nuclease</keyword>
<comment type="catalytic activity">
    <reaction evidence="7">
        <text>Endonucleolytic cleavage of RNA, removing 5'-extranucleotides from tRNA precursor.</text>
        <dbReference type="EC" id="3.1.26.5"/>
    </reaction>
</comment>
<evidence type="ECO:0000256" key="6">
    <source>
        <dbReference type="ARBA" id="ARBA00022884"/>
    </source>
</evidence>
<comment type="similarity">
    <text evidence="7">Belongs to the RnpA family.</text>
</comment>
<dbReference type="Pfam" id="PF00825">
    <property type="entry name" value="Ribonuclease_P"/>
    <property type="match status" value="1"/>
</dbReference>
<dbReference type="InterPro" id="IPR014721">
    <property type="entry name" value="Ribsml_uS5_D2-typ_fold_subgr"/>
</dbReference>
<keyword evidence="5 7" id="KW-0378">Hydrolase</keyword>
<dbReference type="Gene3D" id="3.30.230.10">
    <property type="match status" value="1"/>
</dbReference>
<dbReference type="PROSITE" id="PS00648">
    <property type="entry name" value="RIBONUCLEASE_P"/>
    <property type="match status" value="1"/>
</dbReference>
<dbReference type="InterPro" id="IPR000100">
    <property type="entry name" value="RNase_P"/>
</dbReference>
<accession>A0A2G9ZKY5</accession>
<dbReference type="Proteomes" id="UP000230729">
    <property type="component" value="Unassembled WGS sequence"/>
</dbReference>
<protein>
    <recommendedName>
        <fullName evidence="7 8">Ribonuclease P protein component</fullName>
        <shortName evidence="7">RNase P protein</shortName>
        <shortName evidence="7">RNaseP protein</shortName>
        <ecNumber evidence="7 8">3.1.26.5</ecNumber>
    </recommendedName>
    <alternativeName>
        <fullName evidence="7">Protein C5</fullName>
    </alternativeName>
</protein>
<gene>
    <name evidence="7 9" type="primary">rnpA</name>
    <name evidence="9" type="ORF">COX22_02635</name>
</gene>
<dbReference type="InterPro" id="IPR020539">
    <property type="entry name" value="RNase_P_CS"/>
</dbReference>
<dbReference type="SUPFAM" id="SSF54211">
    <property type="entry name" value="Ribosomal protein S5 domain 2-like"/>
    <property type="match status" value="1"/>
</dbReference>
<keyword evidence="6 7" id="KW-0694">RNA-binding</keyword>
<comment type="subunit">
    <text evidence="7">Consists of a catalytic RNA component (M1 or rnpB) and a protein subunit.</text>
</comment>
<dbReference type="PANTHER" id="PTHR33992">
    <property type="entry name" value="RIBONUCLEASE P PROTEIN COMPONENT"/>
    <property type="match status" value="1"/>
</dbReference>
<dbReference type="GO" id="GO:0001682">
    <property type="term" value="P:tRNA 5'-leader removal"/>
    <property type="evidence" value="ECO:0007669"/>
    <property type="project" value="UniProtKB-UniRule"/>
</dbReference>
<keyword evidence="2 7" id="KW-0819">tRNA processing</keyword>
<comment type="function">
    <text evidence="1 7">RNaseP catalyzes the removal of the 5'-leader sequence from pre-tRNA to produce the mature 5'-terminus. It can also cleave other RNA substrates such as 4.5S RNA. The protein component plays an auxiliary but essential role in vivo by binding to the 5'-leader sequence and broadening the substrate specificity of the ribozyme.</text>
</comment>
<comment type="caution">
    <text evidence="9">The sequence shown here is derived from an EMBL/GenBank/DDBJ whole genome shotgun (WGS) entry which is preliminary data.</text>
</comment>
<name>A0A2G9ZKY5_9BACT</name>
<organism evidence="9 10">
    <name type="scientific">Candidatus Falkowbacteria bacterium CG23_combo_of_CG06-09_8_20_14_all_49_15</name>
    <dbReference type="NCBI Taxonomy" id="1974572"/>
    <lineage>
        <taxon>Bacteria</taxon>
        <taxon>Candidatus Falkowiibacteriota</taxon>
    </lineage>
</organism>
<dbReference type="EMBL" id="PCSD01000059">
    <property type="protein sequence ID" value="PIP33761.1"/>
    <property type="molecule type" value="Genomic_DNA"/>
</dbReference>
<dbReference type="PANTHER" id="PTHR33992:SF1">
    <property type="entry name" value="RIBONUCLEASE P PROTEIN COMPONENT"/>
    <property type="match status" value="1"/>
</dbReference>
<sequence length="113" mass="13038">MLPKIARIRKKKAHEAIYQHGQRVSGRFLRIIILANNLSFNRFGFVVGAKISKKAVMRNKIKRRLRALVAEKNSSWLQGYDFLFLAFPASQDQKSQALSQDLTVLLRRLKICP</sequence>
<dbReference type="HAMAP" id="MF_00227">
    <property type="entry name" value="RNase_P"/>
    <property type="match status" value="1"/>
</dbReference>
<dbReference type="GO" id="GO:0042781">
    <property type="term" value="F:3'-tRNA processing endoribonuclease activity"/>
    <property type="evidence" value="ECO:0007669"/>
    <property type="project" value="TreeGrafter"/>
</dbReference>
<evidence type="ECO:0000256" key="7">
    <source>
        <dbReference type="HAMAP-Rule" id="MF_00227"/>
    </source>
</evidence>
<evidence type="ECO:0000256" key="5">
    <source>
        <dbReference type="ARBA" id="ARBA00022801"/>
    </source>
</evidence>
<evidence type="ECO:0000256" key="8">
    <source>
        <dbReference type="NCBIfam" id="TIGR00188"/>
    </source>
</evidence>
<evidence type="ECO:0000256" key="4">
    <source>
        <dbReference type="ARBA" id="ARBA00022759"/>
    </source>
</evidence>
<dbReference type="GO" id="GO:0030677">
    <property type="term" value="C:ribonuclease P complex"/>
    <property type="evidence" value="ECO:0007669"/>
    <property type="project" value="TreeGrafter"/>
</dbReference>
<reference evidence="9 10" key="1">
    <citation type="submission" date="2017-09" db="EMBL/GenBank/DDBJ databases">
        <title>Depth-based differentiation of microbial function through sediment-hosted aquifers and enrichment of novel symbionts in the deep terrestrial subsurface.</title>
        <authorList>
            <person name="Probst A.J."/>
            <person name="Ladd B."/>
            <person name="Jarett J.K."/>
            <person name="Geller-Mcgrath D.E."/>
            <person name="Sieber C.M."/>
            <person name="Emerson J.B."/>
            <person name="Anantharaman K."/>
            <person name="Thomas B.C."/>
            <person name="Malmstrom R."/>
            <person name="Stieglmeier M."/>
            <person name="Klingl A."/>
            <person name="Woyke T."/>
            <person name="Ryan C.M."/>
            <person name="Banfield J.F."/>
        </authorList>
    </citation>
    <scope>NUCLEOTIDE SEQUENCE [LARGE SCALE GENOMIC DNA]</scope>
    <source>
        <strain evidence="9">CG23_combo_of_CG06-09_8_20_14_all_49_15</strain>
    </source>
</reference>
<evidence type="ECO:0000256" key="2">
    <source>
        <dbReference type="ARBA" id="ARBA00022694"/>
    </source>
</evidence>
<dbReference type="EC" id="3.1.26.5" evidence="7 8"/>
<dbReference type="AlphaFoldDB" id="A0A2G9ZKY5"/>
<evidence type="ECO:0000256" key="3">
    <source>
        <dbReference type="ARBA" id="ARBA00022722"/>
    </source>
</evidence>
<proteinExistence type="inferred from homology"/>
<evidence type="ECO:0000313" key="10">
    <source>
        <dbReference type="Proteomes" id="UP000230729"/>
    </source>
</evidence>